<evidence type="ECO:0000256" key="3">
    <source>
        <dbReference type="PROSITE-ProRule" id="PRU00089"/>
    </source>
</evidence>
<feature type="compositionally biased region" description="Polar residues" evidence="4">
    <location>
        <begin position="1"/>
        <end position="20"/>
    </location>
</feature>
<reference evidence="6" key="1">
    <citation type="submission" date="2021-06" db="EMBL/GenBank/DDBJ databases">
        <authorList>
            <person name="Kallberg Y."/>
            <person name="Tangrot J."/>
            <person name="Rosling A."/>
        </authorList>
    </citation>
    <scope>NUCLEOTIDE SEQUENCE</scope>
    <source>
        <strain evidence="6">BR232B</strain>
    </source>
</reference>
<comment type="caution">
    <text evidence="6">The sequence shown here is derived from an EMBL/GenBank/DDBJ whole genome shotgun (WGS) entry which is preliminary data.</text>
</comment>
<feature type="compositionally biased region" description="Low complexity" evidence="4">
    <location>
        <begin position="205"/>
        <end position="215"/>
    </location>
</feature>
<dbReference type="SUPFAM" id="SSF46785">
    <property type="entry name" value="Winged helix' DNA-binding domain"/>
    <property type="match status" value="1"/>
</dbReference>
<dbReference type="SMART" id="SM00339">
    <property type="entry name" value="FH"/>
    <property type="match status" value="1"/>
</dbReference>
<evidence type="ECO:0000259" key="5">
    <source>
        <dbReference type="PROSITE" id="PS50039"/>
    </source>
</evidence>
<dbReference type="InterPro" id="IPR030456">
    <property type="entry name" value="TF_fork_head_CS_2"/>
</dbReference>
<dbReference type="GO" id="GO:0005634">
    <property type="term" value="C:nucleus"/>
    <property type="evidence" value="ECO:0007669"/>
    <property type="project" value="UniProtKB-SubCell"/>
</dbReference>
<comment type="subcellular location">
    <subcellularLocation>
        <location evidence="3">Nucleus</location>
    </subcellularLocation>
</comment>
<evidence type="ECO:0000256" key="4">
    <source>
        <dbReference type="SAM" id="MobiDB-lite"/>
    </source>
</evidence>
<keyword evidence="1 3" id="KW-0238">DNA-binding</keyword>
<dbReference type="AlphaFoldDB" id="A0A9N9BF34"/>
<dbReference type="InterPro" id="IPR036390">
    <property type="entry name" value="WH_DNA-bd_sf"/>
</dbReference>
<dbReference type="CDD" id="cd00059">
    <property type="entry name" value="FH_FOX"/>
    <property type="match status" value="1"/>
</dbReference>
<dbReference type="OrthoDB" id="5954824at2759"/>
<dbReference type="GO" id="GO:0000978">
    <property type="term" value="F:RNA polymerase II cis-regulatory region sequence-specific DNA binding"/>
    <property type="evidence" value="ECO:0007669"/>
    <property type="project" value="TreeGrafter"/>
</dbReference>
<feature type="compositionally biased region" description="Polar residues" evidence="4">
    <location>
        <begin position="45"/>
        <end position="78"/>
    </location>
</feature>
<keyword evidence="7" id="KW-1185">Reference proteome</keyword>
<dbReference type="EMBL" id="CAJVPI010000673">
    <property type="protein sequence ID" value="CAG8561593.1"/>
    <property type="molecule type" value="Genomic_DNA"/>
</dbReference>
<accession>A0A9N9BF34</accession>
<dbReference type="PANTHER" id="PTHR11829">
    <property type="entry name" value="FORKHEAD BOX PROTEIN"/>
    <property type="match status" value="1"/>
</dbReference>
<evidence type="ECO:0000313" key="7">
    <source>
        <dbReference type="Proteomes" id="UP000789739"/>
    </source>
</evidence>
<dbReference type="PANTHER" id="PTHR11829:SF343">
    <property type="entry name" value="FORK-HEAD DOMAIN-CONTAINING PROTEIN"/>
    <property type="match status" value="1"/>
</dbReference>
<protein>
    <submittedName>
        <fullName evidence="6">7563_t:CDS:1</fullName>
    </submittedName>
</protein>
<feature type="region of interest" description="Disordered" evidence="4">
    <location>
        <begin position="45"/>
        <end position="127"/>
    </location>
</feature>
<dbReference type="InterPro" id="IPR001766">
    <property type="entry name" value="Fork_head_dom"/>
</dbReference>
<dbReference type="PROSITE" id="PS00658">
    <property type="entry name" value="FORK_HEAD_2"/>
    <property type="match status" value="1"/>
</dbReference>
<dbReference type="PRINTS" id="PR00053">
    <property type="entry name" value="FORKHEAD"/>
</dbReference>
<dbReference type="Pfam" id="PF00250">
    <property type="entry name" value="Forkhead"/>
    <property type="match status" value="1"/>
</dbReference>
<feature type="region of interest" description="Disordered" evidence="4">
    <location>
        <begin position="1"/>
        <end position="21"/>
    </location>
</feature>
<feature type="DNA-binding region" description="Fork-head" evidence="3">
    <location>
        <begin position="237"/>
        <end position="331"/>
    </location>
</feature>
<organism evidence="6 7">
    <name type="scientific">Paraglomus brasilianum</name>
    <dbReference type="NCBI Taxonomy" id="144538"/>
    <lineage>
        <taxon>Eukaryota</taxon>
        <taxon>Fungi</taxon>
        <taxon>Fungi incertae sedis</taxon>
        <taxon>Mucoromycota</taxon>
        <taxon>Glomeromycotina</taxon>
        <taxon>Glomeromycetes</taxon>
        <taxon>Paraglomerales</taxon>
        <taxon>Paraglomeraceae</taxon>
        <taxon>Paraglomus</taxon>
    </lineage>
</organism>
<dbReference type="Gene3D" id="1.10.10.10">
    <property type="entry name" value="Winged helix-like DNA-binding domain superfamily/Winged helix DNA-binding domain"/>
    <property type="match status" value="1"/>
</dbReference>
<dbReference type="InterPro" id="IPR050211">
    <property type="entry name" value="FOX_domain-containing"/>
</dbReference>
<feature type="domain" description="Fork-head" evidence="5">
    <location>
        <begin position="237"/>
        <end position="331"/>
    </location>
</feature>
<evidence type="ECO:0000256" key="1">
    <source>
        <dbReference type="ARBA" id="ARBA00023125"/>
    </source>
</evidence>
<sequence length="603" mass="67158">MSDSPSNSLHSNAAQSQQDQVPRAMMHTFMIQGAKMVECDQQLVPSKSPSPVLTQPLTQPLTPNNSLRTQTPRNSLTRYSPVKHNLVQHSLTEHTPTKHNSPTKGSPIRHSPARRSPAKHSPMAELTPSNFDVTLAVKTGVLTMEDVLDKSSPFQQQQNEIRKRKRDSIDKDKSTRERLSINIEDIENTTPTSPLSSKQTKRTRTTPSPKTKQSPGSIRRGKYLPSNLSTHQDPKKKPGFSYASLIGQAILQSPTRRLTLAEIYEWIAKTYPYYRVAGPGWQNSIRHNLSLNKSFVRIEKPSTEPGKGSHWTIKAGEEDRFVGGTYRQRKNGMRGRSQGSQEADSQELETHGSLNEDDLAALAGLDIVSGIFGEGNSEVGLETSLDLRPDQVNALWKRLANVAKNNKSSGNDISTAVDSYDEHDLFPFDLDIIEEPNDEQIVFEDLCAQLEQNIQEQNDTNVDGINGTFTPTNTNELELGSLDSLWDQYFSNNDKSQADDSDVIPFDLTADLAPEEVNALWDQYFAICEETDNNRTINTVNIERQNEDKVEGQNVGTGPLQEGTSQGECPLRTDDDTLWLQYLSLASFSDSLSPVICSLLPLI</sequence>
<dbReference type="PROSITE" id="PS50039">
    <property type="entry name" value="FORK_HEAD_3"/>
    <property type="match status" value="1"/>
</dbReference>
<name>A0A9N9BF34_9GLOM</name>
<feature type="region of interest" description="Disordered" evidence="4">
    <location>
        <begin position="323"/>
        <end position="352"/>
    </location>
</feature>
<dbReference type="FunFam" id="1.10.10.10:FF:000135">
    <property type="entry name" value="forkhead box protein G1"/>
    <property type="match status" value="1"/>
</dbReference>
<evidence type="ECO:0000313" key="6">
    <source>
        <dbReference type="EMBL" id="CAG8561593.1"/>
    </source>
</evidence>
<feature type="region of interest" description="Disordered" evidence="4">
    <location>
        <begin position="549"/>
        <end position="569"/>
    </location>
</feature>
<feature type="compositionally biased region" description="Basic and acidic residues" evidence="4">
    <location>
        <begin position="167"/>
        <end position="179"/>
    </location>
</feature>
<dbReference type="Proteomes" id="UP000789739">
    <property type="component" value="Unassembled WGS sequence"/>
</dbReference>
<proteinExistence type="predicted"/>
<keyword evidence="2 3" id="KW-0539">Nucleus</keyword>
<feature type="region of interest" description="Disordered" evidence="4">
    <location>
        <begin position="149"/>
        <end position="236"/>
    </location>
</feature>
<gene>
    <name evidence="6" type="ORF">PBRASI_LOCUS5621</name>
</gene>
<dbReference type="GO" id="GO:0000981">
    <property type="term" value="F:DNA-binding transcription factor activity, RNA polymerase II-specific"/>
    <property type="evidence" value="ECO:0007669"/>
    <property type="project" value="TreeGrafter"/>
</dbReference>
<dbReference type="InterPro" id="IPR036388">
    <property type="entry name" value="WH-like_DNA-bd_sf"/>
</dbReference>
<evidence type="ECO:0000256" key="2">
    <source>
        <dbReference type="ARBA" id="ARBA00023242"/>
    </source>
</evidence>